<evidence type="ECO:0000313" key="2">
    <source>
        <dbReference type="EMBL" id="GAF93504.1"/>
    </source>
</evidence>
<feature type="non-terminal residue" evidence="2">
    <location>
        <position position="44"/>
    </location>
</feature>
<proteinExistence type="predicted"/>
<sequence length="44" mass="4707">MKVGIIGTGSMGTNLGKIWAEKGNEIFFGSRDPIRAKNLEDVVG</sequence>
<gene>
    <name evidence="2" type="ORF">S01H1_27924</name>
</gene>
<accession>X0TJV7</accession>
<dbReference type="Pfam" id="PF03807">
    <property type="entry name" value="F420_oxidored"/>
    <property type="match status" value="1"/>
</dbReference>
<dbReference type="AlphaFoldDB" id="X0TJV7"/>
<dbReference type="Gene3D" id="3.40.50.720">
    <property type="entry name" value="NAD(P)-binding Rossmann-like Domain"/>
    <property type="match status" value="1"/>
</dbReference>
<dbReference type="EMBL" id="BARS01017036">
    <property type="protein sequence ID" value="GAF93504.1"/>
    <property type="molecule type" value="Genomic_DNA"/>
</dbReference>
<reference evidence="2" key="1">
    <citation type="journal article" date="2014" name="Front. Microbiol.">
        <title>High frequency of phylogenetically diverse reductive dehalogenase-homologous genes in deep subseafloor sedimentary metagenomes.</title>
        <authorList>
            <person name="Kawai M."/>
            <person name="Futagami T."/>
            <person name="Toyoda A."/>
            <person name="Takaki Y."/>
            <person name="Nishi S."/>
            <person name="Hori S."/>
            <person name="Arai W."/>
            <person name="Tsubouchi T."/>
            <person name="Morono Y."/>
            <person name="Uchiyama I."/>
            <person name="Ito T."/>
            <person name="Fujiyama A."/>
            <person name="Inagaki F."/>
            <person name="Takami H."/>
        </authorList>
    </citation>
    <scope>NUCLEOTIDE SEQUENCE</scope>
    <source>
        <strain evidence="2">Expedition CK06-06</strain>
    </source>
</reference>
<dbReference type="InterPro" id="IPR036291">
    <property type="entry name" value="NAD(P)-bd_dom_sf"/>
</dbReference>
<name>X0TJV7_9ZZZZ</name>
<comment type="caution">
    <text evidence="2">The sequence shown here is derived from an EMBL/GenBank/DDBJ whole genome shotgun (WGS) entry which is preliminary data.</text>
</comment>
<evidence type="ECO:0000259" key="1">
    <source>
        <dbReference type="Pfam" id="PF03807"/>
    </source>
</evidence>
<protein>
    <recommendedName>
        <fullName evidence="1">Pyrroline-5-carboxylate reductase catalytic N-terminal domain-containing protein</fullName>
    </recommendedName>
</protein>
<feature type="domain" description="Pyrroline-5-carboxylate reductase catalytic N-terminal" evidence="1">
    <location>
        <begin position="2"/>
        <end position="41"/>
    </location>
</feature>
<dbReference type="InterPro" id="IPR028939">
    <property type="entry name" value="P5C_Rdtase_cat_N"/>
</dbReference>
<dbReference type="SUPFAM" id="SSF51735">
    <property type="entry name" value="NAD(P)-binding Rossmann-fold domains"/>
    <property type="match status" value="1"/>
</dbReference>
<organism evidence="2">
    <name type="scientific">marine sediment metagenome</name>
    <dbReference type="NCBI Taxonomy" id="412755"/>
    <lineage>
        <taxon>unclassified sequences</taxon>
        <taxon>metagenomes</taxon>
        <taxon>ecological metagenomes</taxon>
    </lineage>
</organism>